<name>A0A4Y2BDN7_ARAVE</name>
<sequence>MRPEAAVGGEALAARVADVRPVLGALHLALVVAQMLLQVGQLDEGPVALGKMTLVRALPCKQKHTVNTHFDLQQERCLPKDTHTNNKSPAVA</sequence>
<protein>
    <submittedName>
        <fullName evidence="1">Uncharacterized protein</fullName>
    </submittedName>
</protein>
<accession>A0A4Y2BDN7</accession>
<gene>
    <name evidence="1" type="ORF">AVEN_135466_1</name>
</gene>
<organism evidence="1 2">
    <name type="scientific">Araneus ventricosus</name>
    <name type="common">Orbweaver spider</name>
    <name type="synonym">Epeira ventricosa</name>
    <dbReference type="NCBI Taxonomy" id="182803"/>
    <lineage>
        <taxon>Eukaryota</taxon>
        <taxon>Metazoa</taxon>
        <taxon>Ecdysozoa</taxon>
        <taxon>Arthropoda</taxon>
        <taxon>Chelicerata</taxon>
        <taxon>Arachnida</taxon>
        <taxon>Araneae</taxon>
        <taxon>Araneomorphae</taxon>
        <taxon>Entelegynae</taxon>
        <taxon>Araneoidea</taxon>
        <taxon>Araneidae</taxon>
        <taxon>Araneus</taxon>
    </lineage>
</organism>
<evidence type="ECO:0000313" key="2">
    <source>
        <dbReference type="Proteomes" id="UP000499080"/>
    </source>
</evidence>
<evidence type="ECO:0000313" key="1">
    <source>
        <dbReference type="EMBL" id="GBL90113.1"/>
    </source>
</evidence>
<keyword evidence="2" id="KW-1185">Reference proteome</keyword>
<reference evidence="1 2" key="1">
    <citation type="journal article" date="2019" name="Sci. Rep.">
        <title>Orb-weaving spider Araneus ventricosus genome elucidates the spidroin gene catalogue.</title>
        <authorList>
            <person name="Kono N."/>
            <person name="Nakamura H."/>
            <person name="Ohtoshi R."/>
            <person name="Moran D.A.P."/>
            <person name="Shinohara A."/>
            <person name="Yoshida Y."/>
            <person name="Fujiwara M."/>
            <person name="Mori M."/>
            <person name="Tomita M."/>
            <person name="Arakawa K."/>
        </authorList>
    </citation>
    <scope>NUCLEOTIDE SEQUENCE [LARGE SCALE GENOMIC DNA]</scope>
</reference>
<dbReference type="AlphaFoldDB" id="A0A4Y2BDN7"/>
<dbReference type="EMBL" id="BGPR01000069">
    <property type="protein sequence ID" value="GBL90113.1"/>
    <property type="molecule type" value="Genomic_DNA"/>
</dbReference>
<proteinExistence type="predicted"/>
<dbReference type="Proteomes" id="UP000499080">
    <property type="component" value="Unassembled WGS sequence"/>
</dbReference>
<comment type="caution">
    <text evidence="1">The sequence shown here is derived from an EMBL/GenBank/DDBJ whole genome shotgun (WGS) entry which is preliminary data.</text>
</comment>